<evidence type="ECO:0000313" key="1">
    <source>
        <dbReference type="EMBL" id="MBE9661415.1"/>
    </source>
</evidence>
<sequence>MKTQELKNAELKEVNGGGLFDDSASNSGVAGSLGIGNLLSFSQASQDGDEAQASNFSAGNGIGLDLGSVFSKITK</sequence>
<dbReference type="RefSeq" id="WP_194110604.1">
    <property type="nucleotide sequence ID" value="NZ_JADFFL010000002.1"/>
</dbReference>
<comment type="caution">
    <text evidence="1">The sequence shown here is derived from an EMBL/GenBank/DDBJ whole genome shotgun (WGS) entry which is preliminary data.</text>
</comment>
<dbReference type="AlphaFoldDB" id="A0A929PWJ3"/>
<dbReference type="Proteomes" id="UP000622475">
    <property type="component" value="Unassembled WGS sequence"/>
</dbReference>
<proteinExistence type="predicted"/>
<keyword evidence="2" id="KW-1185">Reference proteome</keyword>
<evidence type="ECO:0008006" key="3">
    <source>
        <dbReference type="Google" id="ProtNLM"/>
    </source>
</evidence>
<gene>
    <name evidence="1" type="ORF">IRJ16_05925</name>
</gene>
<evidence type="ECO:0000313" key="2">
    <source>
        <dbReference type="Proteomes" id="UP000622475"/>
    </source>
</evidence>
<accession>A0A929PWJ3</accession>
<protein>
    <recommendedName>
        <fullName evidence="3">Bacteriocin-like protein</fullName>
    </recommendedName>
</protein>
<organism evidence="1 2">
    <name type="scientific">Mucilaginibacter myungsuensis</name>
    <dbReference type="NCBI Taxonomy" id="649104"/>
    <lineage>
        <taxon>Bacteria</taxon>
        <taxon>Pseudomonadati</taxon>
        <taxon>Bacteroidota</taxon>
        <taxon>Sphingobacteriia</taxon>
        <taxon>Sphingobacteriales</taxon>
        <taxon>Sphingobacteriaceae</taxon>
        <taxon>Mucilaginibacter</taxon>
    </lineage>
</organism>
<reference evidence="1" key="1">
    <citation type="submission" date="2020-10" db="EMBL/GenBank/DDBJ databases">
        <title>Mucilaginibacter mali sp. nov., isolated from rhizosphere soil of apple orchard.</title>
        <authorList>
            <person name="Lee J.-S."/>
            <person name="Kim H.S."/>
            <person name="Kim J.-S."/>
        </authorList>
    </citation>
    <scope>NUCLEOTIDE SEQUENCE</scope>
    <source>
        <strain evidence="1">KCTC 22746</strain>
    </source>
</reference>
<name>A0A929PWJ3_9SPHI</name>
<dbReference type="EMBL" id="JADFFL010000002">
    <property type="protein sequence ID" value="MBE9661415.1"/>
    <property type="molecule type" value="Genomic_DNA"/>
</dbReference>